<evidence type="ECO:0000256" key="3">
    <source>
        <dbReference type="ARBA" id="ARBA00022801"/>
    </source>
</evidence>
<comment type="similarity">
    <text evidence="1 7">Belongs to the phospholipase B-like family.</text>
</comment>
<keyword evidence="9" id="KW-1185">Reference proteome</keyword>
<evidence type="ECO:0000256" key="6">
    <source>
        <dbReference type="ARBA" id="ARBA00023180"/>
    </source>
</evidence>
<evidence type="ECO:0000256" key="4">
    <source>
        <dbReference type="ARBA" id="ARBA00022963"/>
    </source>
</evidence>
<keyword evidence="3 7" id="KW-0378">Hydrolase</keyword>
<evidence type="ECO:0000256" key="1">
    <source>
        <dbReference type="ARBA" id="ARBA00007835"/>
    </source>
</evidence>
<keyword evidence="4 7" id="KW-0442">Lipid degradation</keyword>
<dbReference type="AlphaFoldDB" id="A0AA36CVJ1"/>
<evidence type="ECO:0000256" key="5">
    <source>
        <dbReference type="ARBA" id="ARBA00023098"/>
    </source>
</evidence>
<evidence type="ECO:0000256" key="7">
    <source>
        <dbReference type="RuleBase" id="RU364138"/>
    </source>
</evidence>
<dbReference type="PANTHER" id="PTHR12370">
    <property type="entry name" value="PHOSPHOLIPASE B-RELATED"/>
    <property type="match status" value="1"/>
</dbReference>
<dbReference type="Gene3D" id="3.60.60.30">
    <property type="match status" value="1"/>
</dbReference>
<gene>
    <name evidence="8" type="ORF">MSPICULIGERA_LOCUS13019</name>
</gene>
<dbReference type="EC" id="3.1.1.-" evidence="7"/>
<protein>
    <recommendedName>
        <fullName evidence="7">Phospholipase B-like</fullName>
        <ecNumber evidence="7">3.1.1.-</ecNumber>
    </recommendedName>
</protein>
<organism evidence="8 9">
    <name type="scientific">Mesorhabditis spiculigera</name>
    <dbReference type="NCBI Taxonomy" id="96644"/>
    <lineage>
        <taxon>Eukaryota</taxon>
        <taxon>Metazoa</taxon>
        <taxon>Ecdysozoa</taxon>
        <taxon>Nematoda</taxon>
        <taxon>Chromadorea</taxon>
        <taxon>Rhabditida</taxon>
        <taxon>Rhabditina</taxon>
        <taxon>Rhabditomorpha</taxon>
        <taxon>Rhabditoidea</taxon>
        <taxon>Rhabditidae</taxon>
        <taxon>Mesorhabditinae</taxon>
        <taxon>Mesorhabditis</taxon>
    </lineage>
</organism>
<accession>A0AA36CVJ1</accession>
<comment type="caution">
    <text evidence="8">The sequence shown here is derived from an EMBL/GenBank/DDBJ whole genome shotgun (WGS) entry which is preliminary data.</text>
</comment>
<dbReference type="GO" id="GO:0005576">
    <property type="term" value="C:extracellular region"/>
    <property type="evidence" value="ECO:0007669"/>
    <property type="project" value="TreeGrafter"/>
</dbReference>
<sequence length="235" mass="27306">MGTYNNQWMIADYKLFTPAQKLKPGTFYVMETMPRFAIYRDRTEDLEKDTYFASYNLAQYDKIVQYSGSEEYAKTHDPAGNGRIGGDYFRPFKSPRARIFARDHVKAVDFESFMGVLRSNDPKNEEFAKCECENGYSVSAAISARGDLGVANGTYECDSLGQRNMGALDFKGIDHKRMENINYRAWGAPAFDENYPPFEWKIFEETSDFRVGRRGHPEKFDFDHMEVKWNLDIWN</sequence>
<reference evidence="8" key="1">
    <citation type="submission" date="2023-06" db="EMBL/GenBank/DDBJ databases">
        <authorList>
            <person name="Delattre M."/>
        </authorList>
    </citation>
    <scope>NUCLEOTIDE SEQUENCE</scope>
    <source>
        <strain evidence="8">AF72</strain>
    </source>
</reference>
<dbReference type="GO" id="GO:0004620">
    <property type="term" value="F:phospholipase activity"/>
    <property type="evidence" value="ECO:0007669"/>
    <property type="project" value="InterPro"/>
</dbReference>
<keyword evidence="5 7" id="KW-0443">Lipid metabolism</keyword>
<comment type="function">
    <text evidence="7">Putative phospholipase.</text>
</comment>
<keyword evidence="2" id="KW-0732">Signal</keyword>
<name>A0AA36CVJ1_9BILA</name>
<dbReference type="EMBL" id="CATQJA010002632">
    <property type="protein sequence ID" value="CAJ0574691.1"/>
    <property type="molecule type" value="Genomic_DNA"/>
</dbReference>
<dbReference type="GO" id="GO:0009395">
    <property type="term" value="P:phospholipid catabolic process"/>
    <property type="evidence" value="ECO:0007669"/>
    <property type="project" value="TreeGrafter"/>
</dbReference>
<dbReference type="PANTHER" id="PTHR12370:SF3">
    <property type="entry name" value="PHOSPHOLIPASE B-LIKE 2-RELATED"/>
    <property type="match status" value="1"/>
</dbReference>
<feature type="non-terminal residue" evidence="8">
    <location>
        <position position="1"/>
    </location>
</feature>
<evidence type="ECO:0000313" key="9">
    <source>
        <dbReference type="Proteomes" id="UP001177023"/>
    </source>
</evidence>
<dbReference type="Proteomes" id="UP001177023">
    <property type="component" value="Unassembled WGS sequence"/>
</dbReference>
<dbReference type="InterPro" id="IPR007000">
    <property type="entry name" value="PLipase_B-like"/>
</dbReference>
<evidence type="ECO:0000313" key="8">
    <source>
        <dbReference type="EMBL" id="CAJ0574691.1"/>
    </source>
</evidence>
<evidence type="ECO:0000256" key="2">
    <source>
        <dbReference type="ARBA" id="ARBA00022729"/>
    </source>
</evidence>
<dbReference type="Pfam" id="PF04916">
    <property type="entry name" value="Phospholip_B"/>
    <property type="match status" value="1"/>
</dbReference>
<keyword evidence="6" id="KW-0325">Glycoprotein</keyword>
<proteinExistence type="inferred from homology"/>